<dbReference type="PANTHER" id="PTHR45138:SF9">
    <property type="entry name" value="DIGUANYLATE CYCLASE DGCM-RELATED"/>
    <property type="match status" value="1"/>
</dbReference>
<comment type="catalytic activity">
    <reaction evidence="2">
        <text>2 GTP = 3',3'-c-di-GMP + 2 diphosphate</text>
        <dbReference type="Rhea" id="RHEA:24898"/>
        <dbReference type="ChEBI" id="CHEBI:33019"/>
        <dbReference type="ChEBI" id="CHEBI:37565"/>
        <dbReference type="ChEBI" id="CHEBI:58805"/>
        <dbReference type="EC" id="2.7.7.65"/>
    </reaction>
</comment>
<evidence type="ECO:0000256" key="3">
    <source>
        <dbReference type="SAM" id="Phobius"/>
    </source>
</evidence>
<dbReference type="PROSITE" id="PS50887">
    <property type="entry name" value="GGDEF"/>
    <property type="match status" value="1"/>
</dbReference>
<feature type="domain" description="GGDEF" evidence="4">
    <location>
        <begin position="505"/>
        <end position="642"/>
    </location>
</feature>
<dbReference type="RefSeq" id="WP_341425767.1">
    <property type="nucleotide sequence ID" value="NZ_JBBUTG010000005.1"/>
</dbReference>
<dbReference type="SMART" id="SM00267">
    <property type="entry name" value="GGDEF"/>
    <property type="match status" value="1"/>
</dbReference>
<dbReference type="Proteomes" id="UP001371218">
    <property type="component" value="Unassembled WGS sequence"/>
</dbReference>
<evidence type="ECO:0000256" key="1">
    <source>
        <dbReference type="ARBA" id="ARBA00012528"/>
    </source>
</evidence>
<keyword evidence="3" id="KW-0812">Transmembrane</keyword>
<keyword evidence="6" id="KW-1185">Reference proteome</keyword>
<evidence type="ECO:0000259" key="4">
    <source>
        <dbReference type="PROSITE" id="PS50887"/>
    </source>
</evidence>
<keyword evidence="3" id="KW-0472">Membrane</keyword>
<dbReference type="InterPro" id="IPR050469">
    <property type="entry name" value="Diguanylate_Cyclase"/>
</dbReference>
<evidence type="ECO:0000313" key="6">
    <source>
        <dbReference type="Proteomes" id="UP001371218"/>
    </source>
</evidence>
<dbReference type="Pfam" id="PF00990">
    <property type="entry name" value="GGDEF"/>
    <property type="match status" value="1"/>
</dbReference>
<keyword evidence="3" id="KW-1133">Transmembrane helix</keyword>
<dbReference type="InterPro" id="IPR029787">
    <property type="entry name" value="Nucleotide_cyclase"/>
</dbReference>
<dbReference type="Gene3D" id="3.30.70.270">
    <property type="match status" value="1"/>
</dbReference>
<protein>
    <recommendedName>
        <fullName evidence="1">diguanylate cyclase</fullName>
        <ecNumber evidence="1">2.7.7.65</ecNumber>
    </recommendedName>
</protein>
<sequence>MRFNRTSLPPLRRRAAWGLWLVAVWGCGAWATPPAADAVERLEHESRSKPDAVADELERLLSAGPIEGVARLDAENLLGLLRATLHQPSAAEAVIERMTQAGSPAYSKLPTEQVQAAATCIRIDIALSNGGSLTRADAQWSEIEHTLRAIPSVRVHMRCLSTAAAVKQRIGRIDEAVRLSQEAIRLADESGAAWRRSAYRSSLAYTLYRGAQLEHAGRINDEAKKIAAESHDWMSMFEAMTTESILLTDSGRPAEELAALNGAIEYARKAGAPREEALGLANLSDYYLHAGEYPRAYEIAQRAIPLLRDLHDVTTENLAHMNSGLALIAMKRKDEGMALIRPLLEYDRAANDIASLAESTRDVATYLERAGYLAEAYAAYQQLRGLSDELAQRDQQEAVLELQESFDAQQRKRELALLNEDNALKEEQLRGRELEYKIWALTAGIVLSLLALAARMYGGLRATQQALRLRNAQLRRHSLQDPLTGLANRRQFHEITDPAGGRGAAKGTLYLLDLDHFKSINDHHGHAAGDAVLVETARRLRAVLREEDLIVRWGGEEFLVLVSAMAHERVEPLAQRLLNAVASVPVVVGDKRIPVTTSIGFAEFPLMPNRLDLPWDLAVDIADNAMYVAKTLGRNRACGVGMLPATTQAEVDAVIQDLEQSWRTGRVQLSMLEGPAVEGRV</sequence>
<dbReference type="NCBIfam" id="TIGR00254">
    <property type="entry name" value="GGDEF"/>
    <property type="match status" value="1"/>
</dbReference>
<evidence type="ECO:0000313" key="5">
    <source>
        <dbReference type="EMBL" id="MEK8031389.1"/>
    </source>
</evidence>
<reference evidence="5 6" key="1">
    <citation type="submission" date="2024-04" db="EMBL/GenBank/DDBJ databases">
        <title>Novel species of the genus Ideonella isolated from streams.</title>
        <authorList>
            <person name="Lu H."/>
        </authorList>
    </citation>
    <scope>NUCLEOTIDE SEQUENCE [LARGE SCALE GENOMIC DNA]</scope>
    <source>
        <strain evidence="5 6">DXS29W</strain>
    </source>
</reference>
<proteinExistence type="predicted"/>
<dbReference type="EC" id="2.7.7.65" evidence="1"/>
<dbReference type="PANTHER" id="PTHR45138">
    <property type="entry name" value="REGULATORY COMPONENTS OF SENSORY TRANSDUCTION SYSTEM"/>
    <property type="match status" value="1"/>
</dbReference>
<comment type="caution">
    <text evidence="5">The sequence shown here is derived from an EMBL/GenBank/DDBJ whole genome shotgun (WGS) entry which is preliminary data.</text>
</comment>
<organism evidence="5 6">
    <name type="scientific">Ideonella lacteola</name>
    <dbReference type="NCBI Taxonomy" id="2984193"/>
    <lineage>
        <taxon>Bacteria</taxon>
        <taxon>Pseudomonadati</taxon>
        <taxon>Pseudomonadota</taxon>
        <taxon>Betaproteobacteria</taxon>
        <taxon>Burkholderiales</taxon>
        <taxon>Sphaerotilaceae</taxon>
        <taxon>Ideonella</taxon>
    </lineage>
</organism>
<dbReference type="GO" id="GO:0052621">
    <property type="term" value="F:diguanylate cyclase activity"/>
    <property type="evidence" value="ECO:0007669"/>
    <property type="project" value="UniProtKB-EC"/>
</dbReference>
<dbReference type="SUPFAM" id="SSF55073">
    <property type="entry name" value="Nucleotide cyclase"/>
    <property type="match status" value="1"/>
</dbReference>
<feature type="transmembrane region" description="Helical" evidence="3">
    <location>
        <begin position="438"/>
        <end position="458"/>
    </location>
</feature>
<dbReference type="SUPFAM" id="SSF48452">
    <property type="entry name" value="TPR-like"/>
    <property type="match status" value="1"/>
</dbReference>
<dbReference type="Gene3D" id="1.25.40.10">
    <property type="entry name" value="Tetratricopeptide repeat domain"/>
    <property type="match status" value="1"/>
</dbReference>
<dbReference type="InterPro" id="IPR000160">
    <property type="entry name" value="GGDEF_dom"/>
</dbReference>
<gene>
    <name evidence="5" type="ORF">AACH06_11220</name>
</gene>
<dbReference type="InterPro" id="IPR043128">
    <property type="entry name" value="Rev_trsase/Diguanyl_cyclase"/>
</dbReference>
<name>A0ABU9BN46_9BURK</name>
<dbReference type="InterPro" id="IPR011990">
    <property type="entry name" value="TPR-like_helical_dom_sf"/>
</dbReference>
<dbReference type="CDD" id="cd01949">
    <property type="entry name" value="GGDEF"/>
    <property type="match status" value="1"/>
</dbReference>
<accession>A0ABU9BN46</accession>
<keyword evidence="5" id="KW-0548">Nucleotidyltransferase</keyword>
<evidence type="ECO:0000256" key="2">
    <source>
        <dbReference type="ARBA" id="ARBA00034247"/>
    </source>
</evidence>
<dbReference type="EMBL" id="JBBUTG010000005">
    <property type="protein sequence ID" value="MEK8031389.1"/>
    <property type="molecule type" value="Genomic_DNA"/>
</dbReference>
<keyword evidence="5" id="KW-0808">Transferase</keyword>